<keyword evidence="1" id="KW-0175">Coiled coil</keyword>
<gene>
    <name evidence="3" type="ORF">SEMRO_2124_G315590.2</name>
</gene>
<dbReference type="Gene3D" id="1.25.40.10">
    <property type="entry name" value="Tetratricopeptide repeat domain"/>
    <property type="match status" value="1"/>
</dbReference>
<protein>
    <submittedName>
        <fullName evidence="3">Uncharacterized protein</fullName>
    </submittedName>
</protein>
<dbReference type="EMBL" id="CAICTM010002122">
    <property type="protein sequence ID" value="CAB9528006.1"/>
    <property type="molecule type" value="Genomic_DNA"/>
</dbReference>
<dbReference type="AlphaFoldDB" id="A0A9N8EVH4"/>
<feature type="region of interest" description="Disordered" evidence="2">
    <location>
        <begin position="64"/>
        <end position="85"/>
    </location>
</feature>
<feature type="region of interest" description="Disordered" evidence="2">
    <location>
        <begin position="1"/>
        <end position="28"/>
    </location>
</feature>
<feature type="compositionally biased region" description="Low complexity" evidence="2">
    <location>
        <begin position="385"/>
        <end position="397"/>
    </location>
</feature>
<feature type="compositionally biased region" description="Basic residues" evidence="2">
    <location>
        <begin position="1"/>
        <end position="10"/>
    </location>
</feature>
<keyword evidence="4" id="KW-1185">Reference proteome</keyword>
<evidence type="ECO:0000313" key="4">
    <source>
        <dbReference type="Proteomes" id="UP001153069"/>
    </source>
</evidence>
<organism evidence="3 4">
    <name type="scientific">Seminavis robusta</name>
    <dbReference type="NCBI Taxonomy" id="568900"/>
    <lineage>
        <taxon>Eukaryota</taxon>
        <taxon>Sar</taxon>
        <taxon>Stramenopiles</taxon>
        <taxon>Ochrophyta</taxon>
        <taxon>Bacillariophyta</taxon>
        <taxon>Bacillariophyceae</taxon>
        <taxon>Bacillariophycidae</taxon>
        <taxon>Naviculales</taxon>
        <taxon>Naviculaceae</taxon>
        <taxon>Seminavis</taxon>
    </lineage>
</organism>
<evidence type="ECO:0000313" key="3">
    <source>
        <dbReference type="EMBL" id="CAB9528006.1"/>
    </source>
</evidence>
<feature type="region of interest" description="Disordered" evidence="2">
    <location>
        <begin position="779"/>
        <end position="807"/>
    </location>
</feature>
<accession>A0A9N8EVH4</accession>
<comment type="caution">
    <text evidence="3">The sequence shown here is derived from an EMBL/GenBank/DDBJ whole genome shotgun (WGS) entry which is preliminary data.</text>
</comment>
<dbReference type="InterPro" id="IPR011990">
    <property type="entry name" value="TPR-like_helical_dom_sf"/>
</dbReference>
<evidence type="ECO:0000256" key="1">
    <source>
        <dbReference type="SAM" id="Coils"/>
    </source>
</evidence>
<dbReference type="OrthoDB" id="10638593at2759"/>
<evidence type="ECO:0000256" key="2">
    <source>
        <dbReference type="SAM" id="MobiDB-lite"/>
    </source>
</evidence>
<name>A0A9N8EVH4_9STRA</name>
<proteinExistence type="predicted"/>
<reference evidence="3" key="1">
    <citation type="submission" date="2020-06" db="EMBL/GenBank/DDBJ databases">
        <authorList>
            <consortium name="Plant Systems Biology data submission"/>
        </authorList>
    </citation>
    <scope>NUCLEOTIDE SEQUENCE</scope>
    <source>
        <strain evidence="3">D6</strain>
    </source>
</reference>
<feature type="coiled-coil region" evidence="1">
    <location>
        <begin position="29"/>
        <end position="56"/>
    </location>
</feature>
<feature type="region of interest" description="Disordered" evidence="2">
    <location>
        <begin position="380"/>
        <end position="400"/>
    </location>
</feature>
<sequence length="807" mass="91030">MSPRGRRKRREGSFIMTNNNKAGKPRQRGEVLESTLQRHKEKLKELETSLMRSIEAYRQSIVGDSSKVGTNNHNKSPKKFSPGNAVLSKLSNLHSNLVEEDEQESVSSNNDSSLLLNWEASEQDYRAICGLISELIALASKIQVTILGQRQQQQQESGNSHNSKKSYYDWLAEQLLLGLIEAQKERTQLVEKALLKRQQTLQAENNNTKGRSLFGWLNIGGVFDTNQQQQQDDTGDNDDKITKVLAHEDPLCGPRLEQFQHVATAMLATLKDESSNNKNYYHKPDSSSPFRQIRKAQRLHHLLQKMNQPDDEAAIRSVIDAYAWVGSYESARAAEKAAAEYHHHALDDSVLQAYFRAARFCPRRKDRHKAAMRAEELFRQQWDKNNNQNNNSSTNSSDDYSFEADKFTQCQELLRCLTAVGPELIPDLCKRADSLVDLCIGRDQLDEVWRNGSLGGLWKVAPAHLTLSVLNSLVFVYAASPSRLHFAKLLLKVLLEDSDLNHHHHDSDVPSYPDIRTCKAVMGSLVRMDDRRNQLQRLRPKQRNKKQNDNDNKHSSSSSSSTAAENLEYGMKLLDLMLARRPSCWPDQPYFHSLFRLLLLSRPRDAGIVAEELLSTMHIRECYSRFGIPIVTSKTYNFVLQAWLASAEQGHPDAAIRASRLVDWMAAQSLPLLTSDDSNSNLAYKTAVKPDRNTYDLVLKICSAIRVDSEKDKAFETALSVYRTMQERGLNPVSGTFSLLFACCENLLPNKSKRTAIQELLAAARKQGSVNEALLEELSSRGDGLDSNGDDDEESAKSGFSLLADLK</sequence>
<feature type="region of interest" description="Disordered" evidence="2">
    <location>
        <begin position="532"/>
        <end position="563"/>
    </location>
</feature>
<dbReference type="Proteomes" id="UP001153069">
    <property type="component" value="Unassembled WGS sequence"/>
</dbReference>